<feature type="transmembrane region" description="Helical" evidence="9">
    <location>
        <begin position="16"/>
        <end position="35"/>
    </location>
</feature>
<dbReference type="FunFam" id="1.20.1250.20:FF:000134">
    <property type="entry name" value="MFS sugar transporter protein"/>
    <property type="match status" value="1"/>
</dbReference>
<dbReference type="RefSeq" id="XP_058347711.1">
    <property type="nucleotide sequence ID" value="XM_058481854.1"/>
</dbReference>
<keyword evidence="4 9" id="KW-0812">Transmembrane</keyword>
<sequence length="473" mass="52954">MQLSGPVADRIGRRNYFFVATIVKIIGSMIEITASNFATLLLGRILAGAAIGVFSMLTPLYQSEISRPEHRGRLITFYQLGVTIGFCMAFWIVYGTSRLPNNLSWRIPMCLQILPPLILFVGLFALPESPRWLIYKTKRRDEALAILTRLRSGQDISIIQMECTSIEQDVAFDAKYASKGYWTLLEKGIENNRRRTLLGIGIHALTQLTGINVLLFYLPHILQSTGITEVNSELLGNGVSGMVNMLATIPVFSFIDKCDRRRILIRGSLVMGVCMMTIAVMLGVFHDSDHNALGMDDDTPNKLSPRMMDFLGDDGPTFAVLALLCLFITCFALSWGPLGWIYPAEIYPQLIRAKAMGLTTAASYCFNVTISQIAPVLFRTISWGTYVVFGCFCLLIAWIVHSFYPETRGRSLEEIHLIFSNAILMNERADAHHPSTAAEALEHLEIIDGKHHKQRQHRHHPNNNNSKLDDASS</sequence>
<dbReference type="NCBIfam" id="TIGR00879">
    <property type="entry name" value="SP"/>
    <property type="match status" value="1"/>
</dbReference>
<dbReference type="InterPro" id="IPR005828">
    <property type="entry name" value="MFS_sugar_transport-like"/>
</dbReference>
<gene>
    <name evidence="11" type="ORF">O0I10_001762</name>
</gene>
<dbReference type="PROSITE" id="PS50850">
    <property type="entry name" value="MFS"/>
    <property type="match status" value="1"/>
</dbReference>
<dbReference type="PRINTS" id="PR00171">
    <property type="entry name" value="SUGRTRNSPORT"/>
</dbReference>
<feature type="transmembrane region" description="Helical" evidence="9">
    <location>
        <begin position="318"/>
        <end position="343"/>
    </location>
</feature>
<keyword evidence="3 7" id="KW-0813">Transport</keyword>
<dbReference type="PROSITE" id="PS00216">
    <property type="entry name" value="SUGAR_TRANSPORT_1"/>
    <property type="match status" value="1"/>
</dbReference>
<feature type="domain" description="Major facilitator superfamily (MFS) profile" evidence="10">
    <location>
        <begin position="1"/>
        <end position="408"/>
    </location>
</feature>
<protein>
    <recommendedName>
        <fullName evidence="10">Major facilitator superfamily (MFS) profile domain-containing protein</fullName>
    </recommendedName>
</protein>
<organism evidence="11 12">
    <name type="scientific">Lichtheimia ornata</name>
    <dbReference type="NCBI Taxonomy" id="688661"/>
    <lineage>
        <taxon>Eukaryota</taxon>
        <taxon>Fungi</taxon>
        <taxon>Fungi incertae sedis</taxon>
        <taxon>Mucoromycota</taxon>
        <taxon>Mucoromycotina</taxon>
        <taxon>Mucoromycetes</taxon>
        <taxon>Mucorales</taxon>
        <taxon>Lichtheimiaceae</taxon>
        <taxon>Lichtheimia</taxon>
    </lineage>
</organism>
<evidence type="ECO:0000313" key="11">
    <source>
        <dbReference type="EMBL" id="KAJ8662798.1"/>
    </source>
</evidence>
<feature type="transmembrane region" description="Helical" evidence="9">
    <location>
        <begin position="355"/>
        <end position="377"/>
    </location>
</feature>
<feature type="region of interest" description="Disordered" evidence="8">
    <location>
        <begin position="451"/>
        <end position="473"/>
    </location>
</feature>
<dbReference type="InterPro" id="IPR020846">
    <property type="entry name" value="MFS_dom"/>
</dbReference>
<comment type="subcellular location">
    <subcellularLocation>
        <location evidence="1">Membrane</location>
        <topology evidence="1">Multi-pass membrane protein</topology>
    </subcellularLocation>
</comment>
<feature type="transmembrane region" description="Helical" evidence="9">
    <location>
        <begin position="267"/>
        <end position="285"/>
    </location>
</feature>
<dbReference type="InterPro" id="IPR050360">
    <property type="entry name" value="MFS_Sugar_Transporters"/>
</dbReference>
<feature type="transmembrane region" description="Helical" evidence="9">
    <location>
        <begin position="105"/>
        <end position="126"/>
    </location>
</feature>
<feature type="transmembrane region" description="Helical" evidence="9">
    <location>
        <begin position="238"/>
        <end position="255"/>
    </location>
</feature>
<accession>A0AAD7Y2X4</accession>
<evidence type="ECO:0000256" key="3">
    <source>
        <dbReference type="ARBA" id="ARBA00022448"/>
    </source>
</evidence>
<dbReference type="AlphaFoldDB" id="A0AAD7Y2X4"/>
<evidence type="ECO:0000256" key="1">
    <source>
        <dbReference type="ARBA" id="ARBA00004141"/>
    </source>
</evidence>
<evidence type="ECO:0000313" key="12">
    <source>
        <dbReference type="Proteomes" id="UP001234581"/>
    </source>
</evidence>
<evidence type="ECO:0000256" key="7">
    <source>
        <dbReference type="RuleBase" id="RU003346"/>
    </source>
</evidence>
<proteinExistence type="inferred from homology"/>
<dbReference type="PROSITE" id="PS00217">
    <property type="entry name" value="SUGAR_TRANSPORT_2"/>
    <property type="match status" value="1"/>
</dbReference>
<evidence type="ECO:0000256" key="2">
    <source>
        <dbReference type="ARBA" id="ARBA00010992"/>
    </source>
</evidence>
<dbReference type="PANTHER" id="PTHR48022">
    <property type="entry name" value="PLASTIDIC GLUCOSE TRANSPORTER 4"/>
    <property type="match status" value="1"/>
</dbReference>
<reference evidence="11 12" key="1">
    <citation type="submission" date="2023-03" db="EMBL/GenBank/DDBJ databases">
        <title>Genome sequence of Lichtheimia ornata CBS 291.66.</title>
        <authorList>
            <person name="Mohabir J.T."/>
            <person name="Shea T.P."/>
            <person name="Kurbessoian T."/>
            <person name="Berby B."/>
            <person name="Fontaine J."/>
            <person name="Livny J."/>
            <person name="Gnirke A."/>
            <person name="Stajich J.E."/>
            <person name="Cuomo C.A."/>
        </authorList>
    </citation>
    <scope>NUCLEOTIDE SEQUENCE [LARGE SCALE GENOMIC DNA]</scope>
    <source>
        <strain evidence="11">CBS 291.66</strain>
    </source>
</reference>
<evidence type="ECO:0000259" key="10">
    <source>
        <dbReference type="PROSITE" id="PS50850"/>
    </source>
</evidence>
<dbReference type="PANTHER" id="PTHR48022:SF2">
    <property type="entry name" value="PLASTIDIC GLUCOSE TRANSPORTER 4"/>
    <property type="match status" value="1"/>
</dbReference>
<dbReference type="Pfam" id="PF00083">
    <property type="entry name" value="Sugar_tr"/>
    <property type="match status" value="1"/>
</dbReference>
<name>A0AAD7Y2X4_9FUNG</name>
<evidence type="ECO:0000256" key="9">
    <source>
        <dbReference type="SAM" id="Phobius"/>
    </source>
</evidence>
<feature type="transmembrane region" description="Helical" evidence="9">
    <location>
        <begin position="41"/>
        <end position="62"/>
    </location>
</feature>
<evidence type="ECO:0000256" key="8">
    <source>
        <dbReference type="SAM" id="MobiDB-lite"/>
    </source>
</evidence>
<dbReference type="GO" id="GO:0005351">
    <property type="term" value="F:carbohydrate:proton symporter activity"/>
    <property type="evidence" value="ECO:0007669"/>
    <property type="project" value="TreeGrafter"/>
</dbReference>
<dbReference type="GeneID" id="83209180"/>
<comment type="similarity">
    <text evidence="2 7">Belongs to the major facilitator superfamily. Sugar transporter (TC 2.A.1.1) family.</text>
</comment>
<dbReference type="InterPro" id="IPR005829">
    <property type="entry name" value="Sugar_transporter_CS"/>
</dbReference>
<feature type="transmembrane region" description="Helical" evidence="9">
    <location>
        <begin position="383"/>
        <end position="404"/>
    </location>
</feature>
<keyword evidence="12" id="KW-1185">Reference proteome</keyword>
<evidence type="ECO:0000256" key="6">
    <source>
        <dbReference type="ARBA" id="ARBA00023136"/>
    </source>
</evidence>
<dbReference type="SUPFAM" id="SSF103473">
    <property type="entry name" value="MFS general substrate transporter"/>
    <property type="match status" value="1"/>
</dbReference>
<dbReference type="EMBL" id="JARTCD010000004">
    <property type="protein sequence ID" value="KAJ8662798.1"/>
    <property type="molecule type" value="Genomic_DNA"/>
</dbReference>
<dbReference type="Gene3D" id="1.20.1250.20">
    <property type="entry name" value="MFS general substrate transporter like domains"/>
    <property type="match status" value="1"/>
</dbReference>
<evidence type="ECO:0000256" key="4">
    <source>
        <dbReference type="ARBA" id="ARBA00022692"/>
    </source>
</evidence>
<feature type="compositionally biased region" description="Basic residues" evidence="8">
    <location>
        <begin position="451"/>
        <end position="461"/>
    </location>
</feature>
<dbReference type="InterPro" id="IPR003663">
    <property type="entry name" value="Sugar/inositol_transpt"/>
</dbReference>
<dbReference type="GO" id="GO:0016020">
    <property type="term" value="C:membrane"/>
    <property type="evidence" value="ECO:0007669"/>
    <property type="project" value="UniProtKB-SubCell"/>
</dbReference>
<keyword evidence="6 9" id="KW-0472">Membrane</keyword>
<keyword evidence="5 9" id="KW-1133">Transmembrane helix</keyword>
<comment type="caution">
    <text evidence="11">The sequence shown here is derived from an EMBL/GenBank/DDBJ whole genome shotgun (WGS) entry which is preliminary data.</text>
</comment>
<evidence type="ECO:0000256" key="5">
    <source>
        <dbReference type="ARBA" id="ARBA00022989"/>
    </source>
</evidence>
<feature type="transmembrane region" description="Helical" evidence="9">
    <location>
        <begin position="74"/>
        <end position="93"/>
    </location>
</feature>
<dbReference type="Proteomes" id="UP001234581">
    <property type="component" value="Unassembled WGS sequence"/>
</dbReference>
<dbReference type="InterPro" id="IPR036259">
    <property type="entry name" value="MFS_trans_sf"/>
</dbReference>
<feature type="transmembrane region" description="Helical" evidence="9">
    <location>
        <begin position="197"/>
        <end position="218"/>
    </location>
</feature>